<reference evidence="7" key="1">
    <citation type="submission" date="2021-01" db="EMBL/GenBank/DDBJ databases">
        <authorList>
            <person name="Bezrukov I."/>
        </authorList>
    </citation>
    <scope>NUCLEOTIDE SEQUENCE</scope>
</reference>
<dbReference type="InterPro" id="IPR043504">
    <property type="entry name" value="Peptidase_S1_PA_chymotrypsin"/>
</dbReference>
<dbReference type="Gene3D" id="3.20.190.20">
    <property type="match status" value="1"/>
</dbReference>
<evidence type="ECO:0000256" key="3">
    <source>
        <dbReference type="ARBA" id="ARBA00022801"/>
    </source>
</evidence>
<accession>A0A8S2B9A0</accession>
<dbReference type="PANTHER" id="PTHR45980:SF9">
    <property type="entry name" value="PROTEASE DO-LIKE 10, MITOCHONDRIAL-RELATED"/>
    <property type="match status" value="1"/>
</dbReference>
<evidence type="ECO:0000259" key="5">
    <source>
        <dbReference type="Pfam" id="PF13180"/>
    </source>
</evidence>
<dbReference type="Pfam" id="PF13365">
    <property type="entry name" value="Trypsin_2"/>
    <property type="match status" value="2"/>
</dbReference>
<dbReference type="EMBL" id="LR999458">
    <property type="protein sequence ID" value="CAE6240823.1"/>
    <property type="molecule type" value="Genomic_DNA"/>
</dbReference>
<dbReference type="PANTHER" id="PTHR45980">
    <property type="match status" value="1"/>
</dbReference>
<dbReference type="GO" id="GO:0006508">
    <property type="term" value="P:proteolysis"/>
    <property type="evidence" value="ECO:0007669"/>
    <property type="project" value="UniProtKB-KW"/>
</dbReference>
<dbReference type="InterPro" id="IPR036034">
    <property type="entry name" value="PDZ_sf"/>
</dbReference>
<comment type="similarity">
    <text evidence="1">Belongs to the peptidase S1C family.</text>
</comment>
<evidence type="ECO:0000259" key="6">
    <source>
        <dbReference type="Pfam" id="PF17815"/>
    </source>
</evidence>
<dbReference type="Gene3D" id="2.40.10.10">
    <property type="entry name" value="Trypsin-like serine proteases"/>
    <property type="match status" value="2"/>
</dbReference>
<dbReference type="InterPro" id="IPR046449">
    <property type="entry name" value="DEGP_PDZ_sf"/>
</dbReference>
<dbReference type="Pfam" id="PF13180">
    <property type="entry name" value="PDZ_2"/>
    <property type="match status" value="1"/>
</dbReference>
<organism evidence="7 8">
    <name type="scientific">Arabidopsis arenosa</name>
    <name type="common">Sand rock-cress</name>
    <name type="synonym">Cardaminopsis arenosa</name>
    <dbReference type="NCBI Taxonomy" id="38785"/>
    <lineage>
        <taxon>Eukaryota</taxon>
        <taxon>Viridiplantae</taxon>
        <taxon>Streptophyta</taxon>
        <taxon>Embryophyta</taxon>
        <taxon>Tracheophyta</taxon>
        <taxon>Spermatophyta</taxon>
        <taxon>Magnoliopsida</taxon>
        <taxon>eudicotyledons</taxon>
        <taxon>Gunneridae</taxon>
        <taxon>Pentapetalae</taxon>
        <taxon>rosids</taxon>
        <taxon>malvids</taxon>
        <taxon>Brassicales</taxon>
        <taxon>Brassicaceae</taxon>
        <taxon>Camelineae</taxon>
        <taxon>Arabidopsis</taxon>
    </lineage>
</organism>
<feature type="domain" description="PDZ" evidence="5">
    <location>
        <begin position="277"/>
        <end position="360"/>
    </location>
</feature>
<dbReference type="SUPFAM" id="SSF50156">
    <property type="entry name" value="PDZ domain-like"/>
    <property type="match status" value="1"/>
</dbReference>
<evidence type="ECO:0000256" key="2">
    <source>
        <dbReference type="ARBA" id="ARBA00022670"/>
    </source>
</evidence>
<dbReference type="InterPro" id="IPR001940">
    <property type="entry name" value="Peptidase_S1C"/>
</dbReference>
<keyword evidence="4" id="KW-0720">Serine protease</keyword>
<evidence type="ECO:0000256" key="1">
    <source>
        <dbReference type="ARBA" id="ARBA00010541"/>
    </source>
</evidence>
<sequence>MLFRSVHIVARFSKSRSTSVPRFFYSPSLLRRGSSFRASLISRCCSSVCVRSDIDVARDSVVKIFSFSREPNVVQPWQTTEKEYSSSGFAISGRRILTNSHVAGDHPYVQVRKHGSSTKYKAEVKAHGYGCDLAILGIDSEEFWEDMNPLELGDIPFIGETVYALGYPRGGDSISVTKGIVTRVEPQTYSHSSIGILTIQTDAAINDGNNGGPVVMDNKVAGVVYENRSSCDDYIIPTPIIKHFLTAVEETGQYIGLCSLDISYQSMENDYIRQHFKMSTEMTGILINEINSLSSAQGILKKDDVILAIDGVPIGNDETIPFRKKERINFEHLVTLKKSGETVLLKVLRKGKEQEFNIIVRHEQPLVPDRHLPSYYILAGFVFVPLSKPYINSSIICECSSNRKAKKAGEQIVIISKVLLNDITTGYRDFKDLQVKNVNGVEVLNLRHLIELIEMCCEEDLRLDLENGRVISLNYTSAKEATSWILEHHGIPSAMSKDLKIESSQLGFAIFGRRILTNAHVVEDHSYLQVKKHGSPTKYRAIVEAVGDECDLAILAVDNEEFWEDLNPLELGDIPSIGETIFALGYPRGGDTISVTKGITSRVELTNYCQSSTKLLTIQIDATVKHGNSGGPVIMGNKVVGVAFQGLPRYIIPTPVIKHFLSVVEKNGYYFGFDLPDISCQAMENSQIRKNFKMNHGMSGILINEINLVSAAHKVLKKDDVILAIDGVPIGNDEKC</sequence>
<feature type="domain" description="Protease Do-like PDZ" evidence="6">
    <location>
        <begin position="372"/>
        <end position="498"/>
    </location>
</feature>
<dbReference type="Proteomes" id="UP000682877">
    <property type="component" value="Chromosome 8"/>
</dbReference>
<dbReference type="InterPro" id="IPR001478">
    <property type="entry name" value="PDZ"/>
</dbReference>
<keyword evidence="8" id="KW-1185">Reference proteome</keyword>
<dbReference type="Gene3D" id="2.30.42.10">
    <property type="match status" value="2"/>
</dbReference>
<evidence type="ECO:0000313" key="7">
    <source>
        <dbReference type="EMBL" id="CAE6240823.1"/>
    </source>
</evidence>
<dbReference type="Gene3D" id="2.40.10.120">
    <property type="match status" value="1"/>
</dbReference>
<keyword evidence="2" id="KW-0645">Protease</keyword>
<dbReference type="Pfam" id="PF17815">
    <property type="entry name" value="PDZ_3"/>
    <property type="match status" value="1"/>
</dbReference>
<dbReference type="SUPFAM" id="SSF50494">
    <property type="entry name" value="Trypsin-like serine proteases"/>
    <property type="match status" value="2"/>
</dbReference>
<dbReference type="AlphaFoldDB" id="A0A8S2B9A0"/>
<evidence type="ECO:0000256" key="4">
    <source>
        <dbReference type="ARBA" id="ARBA00022825"/>
    </source>
</evidence>
<dbReference type="InterPro" id="IPR041517">
    <property type="entry name" value="DEGP_PDZ"/>
</dbReference>
<name>A0A8S2B9A0_ARAAE</name>
<gene>
    <name evidence="7" type="ORF">AARE701A_LOCUS21515</name>
</gene>
<dbReference type="GO" id="GO:0004252">
    <property type="term" value="F:serine-type endopeptidase activity"/>
    <property type="evidence" value="ECO:0007669"/>
    <property type="project" value="InterPro"/>
</dbReference>
<protein>
    <submittedName>
        <fullName evidence="7">Uncharacterized protein</fullName>
    </submittedName>
</protein>
<evidence type="ECO:0000313" key="8">
    <source>
        <dbReference type="Proteomes" id="UP000682877"/>
    </source>
</evidence>
<proteinExistence type="inferred from homology"/>
<dbReference type="InterPro" id="IPR009003">
    <property type="entry name" value="Peptidase_S1_PA"/>
</dbReference>
<dbReference type="PRINTS" id="PR00834">
    <property type="entry name" value="PROTEASES2C"/>
</dbReference>
<keyword evidence="3" id="KW-0378">Hydrolase</keyword>